<dbReference type="GO" id="GO:0016705">
    <property type="term" value="F:oxidoreductase activity, acting on paired donors, with incorporation or reduction of molecular oxygen"/>
    <property type="evidence" value="ECO:0007669"/>
    <property type="project" value="InterPro"/>
</dbReference>
<dbReference type="InterPro" id="IPR036661">
    <property type="entry name" value="Luciferase-like_sf"/>
</dbReference>
<gene>
    <name evidence="3" type="primary">hmd_1</name>
    <name evidence="3" type="ORF">Athai_29110</name>
</gene>
<feature type="domain" description="Luciferase-like" evidence="2">
    <location>
        <begin position="19"/>
        <end position="274"/>
    </location>
</feature>
<dbReference type="SUPFAM" id="SSF51679">
    <property type="entry name" value="Bacterial luciferase-like"/>
    <property type="match status" value="1"/>
</dbReference>
<evidence type="ECO:0000259" key="2">
    <source>
        <dbReference type="Pfam" id="PF00296"/>
    </source>
</evidence>
<keyword evidence="1" id="KW-0560">Oxidoreductase</keyword>
<evidence type="ECO:0000256" key="1">
    <source>
        <dbReference type="ARBA" id="ARBA00023002"/>
    </source>
</evidence>
<dbReference type="InterPro" id="IPR011251">
    <property type="entry name" value="Luciferase-like_dom"/>
</dbReference>
<evidence type="ECO:0000313" key="4">
    <source>
        <dbReference type="Proteomes" id="UP000611640"/>
    </source>
</evidence>
<dbReference type="RefSeq" id="WP_203961947.1">
    <property type="nucleotide sequence ID" value="NZ_AP023355.1"/>
</dbReference>
<dbReference type="AlphaFoldDB" id="A0A7R7HXR2"/>
<dbReference type="PANTHER" id="PTHR43244">
    <property type="match status" value="1"/>
</dbReference>
<dbReference type="InterPro" id="IPR050564">
    <property type="entry name" value="F420-G6PD/mer"/>
</dbReference>
<dbReference type="Pfam" id="PF00296">
    <property type="entry name" value="Bac_luciferase"/>
    <property type="match status" value="1"/>
</dbReference>
<proteinExistence type="predicted"/>
<dbReference type="Gene3D" id="3.20.20.30">
    <property type="entry name" value="Luciferase-like domain"/>
    <property type="match status" value="1"/>
</dbReference>
<accession>A0A7R7HXR2</accession>
<dbReference type="EMBL" id="AP023355">
    <property type="protein sequence ID" value="BCJ35408.1"/>
    <property type="molecule type" value="Genomic_DNA"/>
</dbReference>
<keyword evidence="4" id="KW-1185">Reference proteome</keyword>
<name>A0A7R7HXR2_9ACTN</name>
<dbReference type="Proteomes" id="UP000611640">
    <property type="component" value="Chromosome"/>
</dbReference>
<evidence type="ECO:0000313" key="3">
    <source>
        <dbReference type="EMBL" id="BCJ35408.1"/>
    </source>
</evidence>
<dbReference type="PANTHER" id="PTHR43244:SF1">
    <property type="entry name" value="5,10-METHYLENETETRAHYDROMETHANOPTERIN REDUCTASE"/>
    <property type="match status" value="1"/>
</dbReference>
<reference evidence="3 4" key="1">
    <citation type="submission" date="2020-08" db="EMBL/GenBank/DDBJ databases">
        <title>Whole genome shotgun sequence of Actinocatenispora thailandica NBRC 105041.</title>
        <authorList>
            <person name="Komaki H."/>
            <person name="Tamura T."/>
        </authorList>
    </citation>
    <scope>NUCLEOTIDE SEQUENCE [LARGE SCALE GENOMIC DNA]</scope>
    <source>
        <strain evidence="3 4">NBRC 105041</strain>
    </source>
</reference>
<organism evidence="3 4">
    <name type="scientific">Actinocatenispora thailandica</name>
    <dbReference type="NCBI Taxonomy" id="227318"/>
    <lineage>
        <taxon>Bacteria</taxon>
        <taxon>Bacillati</taxon>
        <taxon>Actinomycetota</taxon>
        <taxon>Actinomycetes</taxon>
        <taxon>Micromonosporales</taxon>
        <taxon>Micromonosporaceae</taxon>
        <taxon>Actinocatenispora</taxon>
    </lineage>
</organism>
<sequence length="295" mass="31178">MSTTRILFGLNVPAAAGPGADPVATAVAAEQLGYDFVATSDHPCGDSPTFETWTMLTWMAAATSRIRVASRVLGVPYRNPAMVAKMAETLQRLSGGRLILGLGGGYSDDEFRAFGLPVPSARDKVDGLADAIRIARGLWSQQAFSHTGRVHHTDAAQLSPKPDRPIPIWLGTFGPRALAVTGQLADGWIPSLGFAPPDVAARMRLRMLDAAAAAGRDPGEITCAYHLAVRVQDTVRSADPAAEPVTGPPDALVERFLGFAERGFTAFSVALPGPDPETQRELFARTVIPAVRAAA</sequence>
<dbReference type="KEGG" id="atl:Athai_29110"/>
<protein>
    <submittedName>
        <fullName evidence="3">N5,N10-methylene tetrahydromethanopterin reductase</fullName>
    </submittedName>
</protein>